<feature type="compositionally biased region" description="Polar residues" evidence="4">
    <location>
        <begin position="978"/>
        <end position="987"/>
    </location>
</feature>
<dbReference type="AlphaFoldDB" id="A5DI43"/>
<dbReference type="GO" id="GO:0005096">
    <property type="term" value="F:GTPase activator activity"/>
    <property type="evidence" value="ECO:0007669"/>
    <property type="project" value="TreeGrafter"/>
</dbReference>
<dbReference type="GO" id="GO:0045159">
    <property type="term" value="F:myosin II binding"/>
    <property type="evidence" value="ECO:0007669"/>
    <property type="project" value="TreeGrafter"/>
</dbReference>
<dbReference type="Gene3D" id="2.130.10.10">
    <property type="entry name" value="YVTN repeat-like/Quinoprotein amine dehydrogenase"/>
    <property type="match status" value="1"/>
</dbReference>
<evidence type="ECO:0000256" key="2">
    <source>
        <dbReference type="ARBA" id="ARBA00022483"/>
    </source>
</evidence>
<dbReference type="GO" id="GO:0005737">
    <property type="term" value="C:cytoplasm"/>
    <property type="evidence" value="ECO:0007669"/>
    <property type="project" value="TreeGrafter"/>
</dbReference>
<proteinExistence type="inferred from homology"/>
<evidence type="ECO:0000256" key="4">
    <source>
        <dbReference type="SAM" id="MobiDB-lite"/>
    </source>
</evidence>
<dbReference type="PROSITE" id="PS50082">
    <property type="entry name" value="WD_REPEATS_2"/>
    <property type="match status" value="1"/>
</dbReference>
<dbReference type="Pfam" id="PF08596">
    <property type="entry name" value="Lgl_C"/>
    <property type="match status" value="1"/>
</dbReference>
<dbReference type="InParanoid" id="A5DI43"/>
<dbReference type="GO" id="GO:0006893">
    <property type="term" value="P:Golgi to plasma membrane transport"/>
    <property type="evidence" value="ECO:0007669"/>
    <property type="project" value="TreeGrafter"/>
</dbReference>
<dbReference type="GO" id="GO:0005886">
    <property type="term" value="C:plasma membrane"/>
    <property type="evidence" value="ECO:0007669"/>
    <property type="project" value="TreeGrafter"/>
</dbReference>
<dbReference type="PANTHER" id="PTHR10241">
    <property type="entry name" value="LETHAL 2 GIANT LARVAE PROTEIN"/>
    <property type="match status" value="1"/>
</dbReference>
<dbReference type="InterPro" id="IPR013905">
    <property type="entry name" value="Lgl_C_dom"/>
</dbReference>
<sequence length="1069" mass="115679">MFSKLKSKKAPLSLNSVSNALKNAGSESLTSPNIPKKDLDLYVSSQLGLSRHAVVAMAYDPVQSLLAISTKGGEIRVFGQHSVEVVFEFKLGTTFTDLRFVKGVYLVGISPTNGVTVLSLHSKTVLSSYSPPGGVVATASDPSLDWLILGLANGSIIVYDVDRLNLTPFRVDNLQKKVLPKQKMSPVLHVEWHPRDIGTILVAYSHCAVIYSLTMGEIKTVFIYQLSKGARGFENSLFIDNGGKKKMFSSKEVIPELVEAHFHPNGLHVVTVHKDNTLVFWDANDGTLLEARSLFETNLHLSGPPIPPAAPAPPITSTRWTCSSDPEVTQLVICGGDPNSNNVIHVLEFGFTLKYSMTSHEKQGKFYAQPATGQRILPVALNSSSETLVNIIPLPADNLPYFNGNHNPQYLIVQSDVGSFYIIDFESQGKLDMTALILPPSLASAHPPVVCANVEVIRRIDWYSIVSSRASSGASGKQRLLLKGGAPASTNLVPRALGFDDESRTVSITGHEGGLVRFLDVSRGEHSHQESIVQVSLRETLYDDGSSKSMRIVAVSCAFESKELLIGMGNGDVVICNYGKININPRASQLGIRDYKDTPVQHQNGSAKILNIRDRISGSFALSTTFLPSFLLQVEGTEEISCIKMSNAGFAAIAYKSGRLVVCDVTRGPAVIFNADTVQQFLSLSRGHCYATSLEFAIMEYGQDGYSSVLLLVGTNAGGNLIYFKILPQSNGGFEVVFADKTIGLNYRSLGDKNDEESSKIDQIIPISAVKGTSAVASLEMFQRLSHGIVIPGLIITTSDRDIRVLRPPKQKLSHKVIEDHCLSCGIIQTKSQGILLATLVKSGFIKFSSLPALGDVADLKIPKGVFDSMTKAFESGKASGSVLLRTGLMCIKKGTGEFINICAYSHSENNKRNAKEHPTDLLFNENAIIPPRPAASALQWAKGQTRYISTEDLAHLIAGPNRKPPKHAESQLAYNISPEANPNQSYGGYGNTSKESDRGYAAPVRKGQKGAGYGLNSSGWIRGFQDGLDSVEETVNGYANAMSESMSESIEGTKKSVYESALKSRIGL</sequence>
<feature type="repeat" description="WD" evidence="3">
    <location>
        <begin position="262"/>
        <end position="291"/>
    </location>
</feature>
<comment type="similarity">
    <text evidence="1">Belongs to the WD repeat L(2)GL family.</text>
</comment>
<name>A5DI43_PICGU</name>
<dbReference type="HOGENOM" id="CLU_006030_0_0_1"/>
<dbReference type="VEuPathDB" id="FungiDB:PGUG_02944"/>
<dbReference type="RefSeq" id="XP_001485215.2">
    <property type="nucleotide sequence ID" value="XM_001485165.1"/>
</dbReference>
<dbReference type="FunCoup" id="A5DI43">
    <property type="interactions" value="150"/>
</dbReference>
<organism evidence="6 7">
    <name type="scientific">Meyerozyma guilliermondii (strain ATCC 6260 / CBS 566 / DSM 6381 / JCM 1539 / NBRC 10279 / NRRL Y-324)</name>
    <name type="common">Yeast</name>
    <name type="synonym">Candida guilliermondii</name>
    <dbReference type="NCBI Taxonomy" id="294746"/>
    <lineage>
        <taxon>Eukaryota</taxon>
        <taxon>Fungi</taxon>
        <taxon>Dikarya</taxon>
        <taxon>Ascomycota</taxon>
        <taxon>Saccharomycotina</taxon>
        <taxon>Pichiomycetes</taxon>
        <taxon>Debaryomycetaceae</taxon>
        <taxon>Meyerozyma</taxon>
    </lineage>
</organism>
<evidence type="ECO:0000259" key="5">
    <source>
        <dbReference type="Pfam" id="PF08596"/>
    </source>
</evidence>
<reference evidence="6 7" key="1">
    <citation type="journal article" date="2009" name="Nature">
        <title>Evolution of pathogenicity and sexual reproduction in eight Candida genomes.</title>
        <authorList>
            <person name="Butler G."/>
            <person name="Rasmussen M.D."/>
            <person name="Lin M.F."/>
            <person name="Santos M.A."/>
            <person name="Sakthikumar S."/>
            <person name="Munro C.A."/>
            <person name="Rheinbay E."/>
            <person name="Grabherr M."/>
            <person name="Forche A."/>
            <person name="Reedy J.L."/>
            <person name="Agrafioti I."/>
            <person name="Arnaud M.B."/>
            <person name="Bates S."/>
            <person name="Brown A.J."/>
            <person name="Brunke S."/>
            <person name="Costanzo M.C."/>
            <person name="Fitzpatrick D.A."/>
            <person name="de Groot P.W."/>
            <person name="Harris D."/>
            <person name="Hoyer L.L."/>
            <person name="Hube B."/>
            <person name="Klis F.M."/>
            <person name="Kodira C."/>
            <person name="Lennard N."/>
            <person name="Logue M.E."/>
            <person name="Martin R."/>
            <person name="Neiman A.M."/>
            <person name="Nikolaou E."/>
            <person name="Quail M.A."/>
            <person name="Quinn J."/>
            <person name="Santos M.C."/>
            <person name="Schmitzberger F.F."/>
            <person name="Sherlock G."/>
            <person name="Shah P."/>
            <person name="Silverstein K.A."/>
            <person name="Skrzypek M.S."/>
            <person name="Soll D."/>
            <person name="Staggs R."/>
            <person name="Stansfield I."/>
            <person name="Stumpf M.P."/>
            <person name="Sudbery P.E."/>
            <person name="Srikantha T."/>
            <person name="Zeng Q."/>
            <person name="Berman J."/>
            <person name="Berriman M."/>
            <person name="Heitman J."/>
            <person name="Gow N.A."/>
            <person name="Lorenz M.C."/>
            <person name="Birren B.W."/>
            <person name="Kellis M."/>
            <person name="Cuomo C.A."/>
        </authorList>
    </citation>
    <scope>NUCLEOTIDE SEQUENCE [LARGE SCALE GENOMIC DNA]</scope>
    <source>
        <strain evidence="7">ATCC 6260 / CBS 566 / DSM 6381 / JCM 1539 / NBRC 10279 / NRRL Y-324</strain>
    </source>
</reference>
<evidence type="ECO:0000256" key="3">
    <source>
        <dbReference type="PROSITE-ProRule" id="PRU00221"/>
    </source>
</evidence>
<gene>
    <name evidence="6" type="ORF">PGUG_02944</name>
</gene>
<dbReference type="GO" id="GO:0019905">
    <property type="term" value="F:syntaxin binding"/>
    <property type="evidence" value="ECO:0007669"/>
    <property type="project" value="TreeGrafter"/>
</dbReference>
<dbReference type="InterPro" id="IPR036322">
    <property type="entry name" value="WD40_repeat_dom_sf"/>
</dbReference>
<evidence type="ECO:0000313" key="7">
    <source>
        <dbReference type="Proteomes" id="UP000001997"/>
    </source>
</evidence>
<feature type="region of interest" description="Disordered" evidence="4">
    <location>
        <begin position="978"/>
        <end position="1001"/>
    </location>
</feature>
<dbReference type="STRING" id="294746.A5DI43"/>
<evidence type="ECO:0000256" key="1">
    <source>
        <dbReference type="ARBA" id="ARBA00008070"/>
    </source>
</evidence>
<accession>A5DI43</accession>
<dbReference type="SMART" id="SM00320">
    <property type="entry name" value="WD40"/>
    <property type="match status" value="4"/>
</dbReference>
<dbReference type="OMA" id="QIYVFGQ"/>
<evidence type="ECO:0000313" key="6">
    <source>
        <dbReference type="EMBL" id="EDK38846.2"/>
    </source>
</evidence>
<dbReference type="EMBL" id="CH408157">
    <property type="protein sequence ID" value="EDK38846.2"/>
    <property type="molecule type" value="Genomic_DNA"/>
</dbReference>
<keyword evidence="3" id="KW-0853">WD repeat</keyword>
<dbReference type="Proteomes" id="UP000001997">
    <property type="component" value="Unassembled WGS sequence"/>
</dbReference>
<protein>
    <recommendedName>
        <fullName evidence="5">Lethal giant larvae (Lgl)-like C-terminal domain-containing protein</fullName>
    </recommendedName>
</protein>
<dbReference type="SUPFAM" id="SSF69322">
    <property type="entry name" value="Tricorn protease domain 2"/>
    <property type="match status" value="1"/>
</dbReference>
<dbReference type="GeneID" id="5127049"/>
<dbReference type="GO" id="GO:0006887">
    <property type="term" value="P:exocytosis"/>
    <property type="evidence" value="ECO:0007669"/>
    <property type="project" value="UniProtKB-KW"/>
</dbReference>
<keyword evidence="2" id="KW-0268">Exocytosis</keyword>
<dbReference type="InterPro" id="IPR001680">
    <property type="entry name" value="WD40_rpt"/>
</dbReference>
<dbReference type="eggNOG" id="KOG1983">
    <property type="taxonomic scope" value="Eukaryota"/>
</dbReference>
<keyword evidence="7" id="KW-1185">Reference proteome</keyword>
<dbReference type="SUPFAM" id="SSF50978">
    <property type="entry name" value="WD40 repeat-like"/>
    <property type="match status" value="1"/>
</dbReference>
<dbReference type="OrthoDB" id="19944at2759"/>
<dbReference type="KEGG" id="pgu:PGUG_02944"/>
<dbReference type="PANTHER" id="PTHR10241:SF25">
    <property type="entry name" value="TOMOSYN, ISOFORM C"/>
    <property type="match status" value="1"/>
</dbReference>
<dbReference type="InterPro" id="IPR015943">
    <property type="entry name" value="WD40/YVTN_repeat-like_dom_sf"/>
</dbReference>
<feature type="domain" description="Lethal giant larvae (Lgl)-like C-terminal" evidence="5">
    <location>
        <begin position="550"/>
        <end position="967"/>
    </location>
</feature>